<gene>
    <name evidence="1" type="ORF">A2886_01440</name>
</gene>
<organism evidence="1 2">
    <name type="scientific">candidate division WWE3 bacterium RIFCSPHIGHO2_01_FULL_42_13</name>
    <dbReference type="NCBI Taxonomy" id="1802617"/>
    <lineage>
        <taxon>Bacteria</taxon>
        <taxon>Katanobacteria</taxon>
    </lineage>
</organism>
<accession>A0A1F4UUM1</accession>
<protein>
    <submittedName>
        <fullName evidence="1">Uncharacterized protein</fullName>
    </submittedName>
</protein>
<dbReference type="STRING" id="1802617.A2886_01440"/>
<evidence type="ECO:0000313" key="1">
    <source>
        <dbReference type="EMBL" id="OGC47903.1"/>
    </source>
</evidence>
<dbReference type="AlphaFoldDB" id="A0A1F4UUM1"/>
<reference evidence="1 2" key="1">
    <citation type="journal article" date="2016" name="Nat. Commun.">
        <title>Thousands of microbial genomes shed light on interconnected biogeochemical processes in an aquifer system.</title>
        <authorList>
            <person name="Anantharaman K."/>
            <person name="Brown C.T."/>
            <person name="Hug L.A."/>
            <person name="Sharon I."/>
            <person name="Castelle C.J."/>
            <person name="Probst A.J."/>
            <person name="Thomas B.C."/>
            <person name="Singh A."/>
            <person name="Wilkins M.J."/>
            <person name="Karaoz U."/>
            <person name="Brodie E.L."/>
            <person name="Williams K.H."/>
            <person name="Hubbard S.S."/>
            <person name="Banfield J.F."/>
        </authorList>
    </citation>
    <scope>NUCLEOTIDE SEQUENCE [LARGE SCALE GENOMIC DNA]</scope>
</reference>
<evidence type="ECO:0000313" key="2">
    <source>
        <dbReference type="Proteomes" id="UP000176608"/>
    </source>
</evidence>
<sequence>MAWGLIILIQLLFVALSLYNARTVVLTKNLQAEIKALEANVSSKALAEEKIRGVIKRTDSLQRLESQRVEYTPRIEAFVNGIPSNVFLYSSFIQNDKMSLTVRTQSPLEIALLISNYFNANFAKEVVIQSATLDSTENEFTTTLEVIF</sequence>
<dbReference type="Proteomes" id="UP000176608">
    <property type="component" value="Unassembled WGS sequence"/>
</dbReference>
<dbReference type="EMBL" id="MEVA01000001">
    <property type="protein sequence ID" value="OGC47903.1"/>
    <property type="molecule type" value="Genomic_DNA"/>
</dbReference>
<comment type="caution">
    <text evidence="1">The sequence shown here is derived from an EMBL/GenBank/DDBJ whole genome shotgun (WGS) entry which is preliminary data.</text>
</comment>
<name>A0A1F4UUM1_UNCKA</name>
<proteinExistence type="predicted"/>